<sequence length="124" mass="12725">MKKILRSAVVAAALLIGATACSASQPALVGTWGDPSQKGRPSLEFTGSETTGDYSGTDGCNSVGGSYAAEGSTIDLGVMRSTLMFCEGVDTWLSQARSASLDGGTLTLFDENGDEIGTLERHDG</sequence>
<keyword evidence="2" id="KW-0732">Signal</keyword>
<feature type="chain" id="PRO_5037381941" evidence="2">
    <location>
        <begin position="24"/>
        <end position="124"/>
    </location>
</feature>
<gene>
    <name evidence="4" type="ORF">J4H91_02600</name>
</gene>
<feature type="region of interest" description="Disordered" evidence="1">
    <location>
        <begin position="29"/>
        <end position="57"/>
    </location>
</feature>
<feature type="domain" description="DUF306" evidence="3">
    <location>
        <begin position="36"/>
        <end position="118"/>
    </location>
</feature>
<dbReference type="PANTHER" id="PTHR35535:SF2">
    <property type="entry name" value="DUF306 DOMAIN-CONTAINING PROTEIN"/>
    <property type="match status" value="1"/>
</dbReference>
<evidence type="ECO:0000256" key="1">
    <source>
        <dbReference type="SAM" id="MobiDB-lite"/>
    </source>
</evidence>
<name>A0A939LSX1_9MICO</name>
<proteinExistence type="predicted"/>
<dbReference type="Gene3D" id="2.40.128.270">
    <property type="match status" value="1"/>
</dbReference>
<dbReference type="EMBL" id="JAGDYL010000003">
    <property type="protein sequence ID" value="MBO1804209.1"/>
    <property type="molecule type" value="Genomic_DNA"/>
</dbReference>
<feature type="signal peptide" evidence="2">
    <location>
        <begin position="1"/>
        <end position="23"/>
    </location>
</feature>
<accession>A0A939LSX1</accession>
<dbReference type="InterPro" id="IPR038670">
    <property type="entry name" value="HslJ-like_sf"/>
</dbReference>
<dbReference type="PANTHER" id="PTHR35535">
    <property type="entry name" value="HEAT SHOCK PROTEIN HSLJ"/>
    <property type="match status" value="1"/>
</dbReference>
<dbReference type="Pfam" id="PF03724">
    <property type="entry name" value="META"/>
    <property type="match status" value="1"/>
</dbReference>
<evidence type="ECO:0000256" key="2">
    <source>
        <dbReference type="SAM" id="SignalP"/>
    </source>
</evidence>
<evidence type="ECO:0000313" key="5">
    <source>
        <dbReference type="Proteomes" id="UP000664398"/>
    </source>
</evidence>
<dbReference type="InterPro" id="IPR005184">
    <property type="entry name" value="DUF306_Meta_HslJ"/>
</dbReference>
<dbReference type="InterPro" id="IPR053147">
    <property type="entry name" value="Hsp_HslJ-like"/>
</dbReference>
<dbReference type="AlphaFoldDB" id="A0A939LSX1"/>
<protein>
    <submittedName>
        <fullName evidence="4">META domain-containing protein</fullName>
    </submittedName>
</protein>
<evidence type="ECO:0000313" key="4">
    <source>
        <dbReference type="EMBL" id="MBO1804209.1"/>
    </source>
</evidence>
<reference evidence="4" key="1">
    <citation type="submission" date="2021-03" db="EMBL/GenBank/DDBJ databases">
        <title>Leucobacter chromiisoli sp. nov., isolated from chromium-containing soil of chemical plant.</title>
        <authorList>
            <person name="Xu Z."/>
        </authorList>
    </citation>
    <scope>NUCLEOTIDE SEQUENCE</scope>
    <source>
        <strain evidence="4">A2</strain>
    </source>
</reference>
<organism evidence="4 5">
    <name type="scientific">Leucobacter ruminantium</name>
    <dbReference type="NCBI Taxonomy" id="1289170"/>
    <lineage>
        <taxon>Bacteria</taxon>
        <taxon>Bacillati</taxon>
        <taxon>Actinomycetota</taxon>
        <taxon>Actinomycetes</taxon>
        <taxon>Micrococcales</taxon>
        <taxon>Microbacteriaceae</taxon>
        <taxon>Leucobacter</taxon>
    </lineage>
</organism>
<dbReference type="Proteomes" id="UP000664398">
    <property type="component" value="Unassembled WGS sequence"/>
</dbReference>
<dbReference type="RefSeq" id="WP_208044695.1">
    <property type="nucleotide sequence ID" value="NZ_JAGDYL010000003.1"/>
</dbReference>
<dbReference type="PROSITE" id="PS51257">
    <property type="entry name" value="PROKAR_LIPOPROTEIN"/>
    <property type="match status" value="1"/>
</dbReference>
<comment type="caution">
    <text evidence="4">The sequence shown here is derived from an EMBL/GenBank/DDBJ whole genome shotgun (WGS) entry which is preliminary data.</text>
</comment>
<feature type="compositionally biased region" description="Polar residues" evidence="1">
    <location>
        <begin position="45"/>
        <end position="57"/>
    </location>
</feature>
<evidence type="ECO:0000259" key="3">
    <source>
        <dbReference type="Pfam" id="PF03724"/>
    </source>
</evidence>
<keyword evidence="5" id="KW-1185">Reference proteome</keyword>